<dbReference type="PROSITE" id="PS50005">
    <property type="entry name" value="TPR"/>
    <property type="match status" value="5"/>
</dbReference>
<dbReference type="Proteomes" id="UP000007460">
    <property type="component" value="Chromosome"/>
</dbReference>
<feature type="repeat" description="TPR" evidence="1">
    <location>
        <begin position="277"/>
        <end position="310"/>
    </location>
</feature>
<dbReference type="eggNOG" id="COG0457">
    <property type="taxonomic scope" value="Bacteria"/>
</dbReference>
<gene>
    <name evidence="2" type="ordered locus">SAR116_1704</name>
</gene>
<reference evidence="2 3" key="1">
    <citation type="journal article" date="2010" name="J. Bacteriol.">
        <title>Complete genome sequence of "Candidatus Puniceispirillum marinum" IMCC1322, a representative of the SAR116 clade in the Alphaproteobacteria.</title>
        <authorList>
            <person name="Oh H.M."/>
            <person name="Kwon K.K."/>
            <person name="Kang I."/>
            <person name="Kang S.G."/>
            <person name="Lee J.H."/>
            <person name="Kim S.J."/>
            <person name="Cho J.C."/>
        </authorList>
    </citation>
    <scope>NUCLEOTIDE SEQUENCE [LARGE SCALE GENOMIC DNA]</scope>
    <source>
        <strain evidence="2 3">IMCC1322</strain>
    </source>
</reference>
<organism evidence="2 3">
    <name type="scientific">Puniceispirillum marinum (strain IMCC1322)</name>
    <dbReference type="NCBI Taxonomy" id="488538"/>
    <lineage>
        <taxon>Bacteria</taxon>
        <taxon>Pseudomonadati</taxon>
        <taxon>Pseudomonadota</taxon>
        <taxon>Alphaproteobacteria</taxon>
        <taxon>Candidatus Puniceispirillales</taxon>
        <taxon>Candidatus Puniceispirillaceae</taxon>
        <taxon>Candidatus Puniceispirillum</taxon>
    </lineage>
</organism>
<feature type="repeat" description="TPR" evidence="1">
    <location>
        <begin position="345"/>
        <end position="378"/>
    </location>
</feature>
<evidence type="ECO:0000313" key="2">
    <source>
        <dbReference type="EMBL" id="ADE39947.1"/>
    </source>
</evidence>
<dbReference type="Pfam" id="PF14559">
    <property type="entry name" value="TPR_19"/>
    <property type="match status" value="1"/>
</dbReference>
<dbReference type="Pfam" id="PF13432">
    <property type="entry name" value="TPR_16"/>
    <property type="match status" value="1"/>
</dbReference>
<dbReference type="SUPFAM" id="SSF48452">
    <property type="entry name" value="TPR-like"/>
    <property type="match status" value="2"/>
</dbReference>
<dbReference type="RefSeq" id="WP_013046574.1">
    <property type="nucleotide sequence ID" value="NC_014010.1"/>
</dbReference>
<dbReference type="InterPro" id="IPR019734">
    <property type="entry name" value="TPR_rpt"/>
</dbReference>
<evidence type="ECO:0000313" key="3">
    <source>
        <dbReference type="Proteomes" id="UP000007460"/>
    </source>
</evidence>
<feature type="repeat" description="TPR" evidence="1">
    <location>
        <begin position="311"/>
        <end position="344"/>
    </location>
</feature>
<dbReference type="PANTHER" id="PTHR12558:SF13">
    <property type="entry name" value="CELL DIVISION CYCLE PROTEIN 27 HOMOLOG"/>
    <property type="match status" value="1"/>
</dbReference>
<evidence type="ECO:0000256" key="1">
    <source>
        <dbReference type="PROSITE-ProRule" id="PRU00339"/>
    </source>
</evidence>
<name>D5BUK0_PUNMI</name>
<dbReference type="PANTHER" id="PTHR12558">
    <property type="entry name" value="CELL DIVISION CYCLE 16,23,27"/>
    <property type="match status" value="1"/>
</dbReference>
<sequence length="560" mass="64160">MSDPETSQKDNDVESTEQLKHLVLEQTYILKRLAATFAPEVEEERQRRLVKLLVKSASIVAIGVSALVGSWEFGVYLKETWDVRSMANDYAQVGVRLYYDENNSAVAKKFIGKALELQPGNAEYLFLDAYIDGMSSVRDLFNLDRPYDASELNSAYEALAKSVFLEQQQPDSAEPYILRGQIYAALKDNERALETLNHAITIEPENDFALMRLGVINYNAGNVEQAEYHLDEALSINSNSKWALLWKGVIASDGREFEKSKRHFSEALDIDPRFDMAHYNLGWAYLGAKKKDYENAEKSFRKALSLNPDFKEAFYGLGMVFGYQNQYSVSKEYLSKAIDIDDRFFTAWKWRGIVNDELGLYDQALTDFSSAISINPSNSDIYMRRARVSLKTEAYDESLVDLLLAKKYNPKNARIYLYLGQLYLKLNQLDASRDAIETALSLKKNYSDAYSLKADILIAEGLFEEAIMALSNAVDSTKYRRERFYIKRANLKFKLELFDEAYEDYVLARDDNPNNSEAWLGEFNALIKRNDKGQAEKALKEYIKLKPSDDKIQSYKKLLD</sequence>
<keyword evidence="3" id="KW-1185">Reference proteome</keyword>
<protein>
    <submittedName>
        <fullName evidence="2">Tetratricopeptide TPR_2</fullName>
    </submittedName>
</protein>
<feature type="repeat" description="TPR" evidence="1">
    <location>
        <begin position="413"/>
        <end position="446"/>
    </location>
</feature>
<dbReference type="Pfam" id="PF13181">
    <property type="entry name" value="TPR_8"/>
    <property type="match status" value="2"/>
</dbReference>
<dbReference type="HOGENOM" id="CLU_486497_0_0_5"/>
<accession>D5BUK0</accession>
<dbReference type="EMBL" id="CP001751">
    <property type="protein sequence ID" value="ADE39947.1"/>
    <property type="molecule type" value="Genomic_DNA"/>
</dbReference>
<dbReference type="STRING" id="488538.SAR116_1704"/>
<dbReference type="Gene3D" id="1.25.40.10">
    <property type="entry name" value="Tetratricopeptide repeat domain"/>
    <property type="match status" value="4"/>
</dbReference>
<dbReference type="OrthoDB" id="9813074at2"/>
<dbReference type="SUPFAM" id="SSF48439">
    <property type="entry name" value="Protein prenylyltransferase"/>
    <property type="match status" value="1"/>
</dbReference>
<proteinExistence type="predicted"/>
<dbReference type="AlphaFoldDB" id="D5BUK0"/>
<dbReference type="SMART" id="SM00028">
    <property type="entry name" value="TPR"/>
    <property type="match status" value="12"/>
</dbReference>
<dbReference type="InterPro" id="IPR011990">
    <property type="entry name" value="TPR-like_helical_dom_sf"/>
</dbReference>
<keyword evidence="1" id="KW-0802">TPR repeat</keyword>
<dbReference type="KEGG" id="apb:SAR116_1704"/>
<feature type="repeat" description="TPR" evidence="1">
    <location>
        <begin position="173"/>
        <end position="206"/>
    </location>
</feature>